<keyword evidence="4" id="KW-0802">TPR repeat</keyword>
<keyword evidence="2" id="KW-0808">Transferase</keyword>
<dbReference type="SUPFAM" id="SSF53335">
    <property type="entry name" value="S-adenosyl-L-methionine-dependent methyltransferases"/>
    <property type="match status" value="1"/>
</dbReference>
<evidence type="ECO:0000259" key="5">
    <source>
        <dbReference type="Pfam" id="PF22528"/>
    </source>
</evidence>
<dbReference type="PROSITE" id="PS50293">
    <property type="entry name" value="TPR_REGION"/>
    <property type="match status" value="1"/>
</dbReference>
<protein>
    <submittedName>
        <fullName evidence="6">Predicted RNA methylase</fullName>
    </submittedName>
</protein>
<dbReference type="InterPro" id="IPR029063">
    <property type="entry name" value="SAM-dependent_MTases_sf"/>
</dbReference>
<keyword evidence="1 6" id="KW-0489">Methyltransferase</keyword>
<dbReference type="Gene3D" id="1.25.40.10">
    <property type="entry name" value="Tetratricopeptide repeat domain"/>
    <property type="match status" value="1"/>
</dbReference>
<reference evidence="6 7" key="1">
    <citation type="submission" date="2017-04" db="EMBL/GenBank/DDBJ databases">
        <authorList>
            <person name="Afonso C.L."/>
            <person name="Miller P.J."/>
            <person name="Scott M.A."/>
            <person name="Spackman E."/>
            <person name="Goraichik I."/>
            <person name="Dimitrov K.M."/>
            <person name="Suarez D.L."/>
            <person name="Swayne D.E."/>
        </authorList>
    </citation>
    <scope>NUCLEOTIDE SEQUENCE [LARGE SCALE GENOMIC DNA]</scope>
    <source>
        <strain evidence="6 7">USBA 355</strain>
    </source>
</reference>
<dbReference type="Pfam" id="PF06325">
    <property type="entry name" value="PrmA"/>
    <property type="match status" value="1"/>
</dbReference>
<dbReference type="Pfam" id="PF13432">
    <property type="entry name" value="TPR_16"/>
    <property type="match status" value="1"/>
</dbReference>
<proteinExistence type="predicted"/>
<dbReference type="PANTHER" id="PTHR11006:SF4">
    <property type="entry name" value="PROTEIN ARGININE N-METHYLTRANSFERASE 7"/>
    <property type="match status" value="1"/>
</dbReference>
<dbReference type="InterPro" id="IPR055135">
    <property type="entry name" value="PRMT_dom"/>
</dbReference>
<dbReference type="RefSeq" id="WP_085124073.1">
    <property type="nucleotide sequence ID" value="NZ_FWZX01000015.1"/>
</dbReference>
<feature type="repeat" description="TPR" evidence="4">
    <location>
        <begin position="149"/>
        <end position="182"/>
    </location>
</feature>
<dbReference type="Pfam" id="PF22528">
    <property type="entry name" value="PRMT_C"/>
    <property type="match status" value="1"/>
</dbReference>
<dbReference type="PANTHER" id="PTHR11006">
    <property type="entry name" value="PROTEIN ARGININE N-METHYLTRANSFERASE"/>
    <property type="match status" value="1"/>
</dbReference>
<keyword evidence="3" id="KW-0949">S-adenosyl-L-methionine</keyword>
<dbReference type="InterPro" id="IPR011990">
    <property type="entry name" value="TPR-like_helical_dom_sf"/>
</dbReference>
<dbReference type="Gene3D" id="2.70.160.11">
    <property type="entry name" value="Hnrnp arginine n-methyltransferase1"/>
    <property type="match status" value="1"/>
</dbReference>
<dbReference type="SMART" id="SM00028">
    <property type="entry name" value="TPR"/>
    <property type="match status" value="4"/>
</dbReference>
<dbReference type="GO" id="GO:0016274">
    <property type="term" value="F:protein-arginine N-methyltransferase activity"/>
    <property type="evidence" value="ECO:0007669"/>
    <property type="project" value="InterPro"/>
</dbReference>
<evidence type="ECO:0000256" key="3">
    <source>
        <dbReference type="ARBA" id="ARBA00022691"/>
    </source>
</evidence>
<dbReference type="STRING" id="560819.SAMN05428998_115115"/>
<feature type="repeat" description="TPR" evidence="4">
    <location>
        <begin position="81"/>
        <end position="114"/>
    </location>
</feature>
<dbReference type="InterPro" id="IPR019734">
    <property type="entry name" value="TPR_rpt"/>
</dbReference>
<name>A0A1Y6C9X4_9PROT</name>
<organism evidence="6 7">
    <name type="scientific">Tistlia consotensis USBA 355</name>
    <dbReference type="NCBI Taxonomy" id="560819"/>
    <lineage>
        <taxon>Bacteria</taxon>
        <taxon>Pseudomonadati</taxon>
        <taxon>Pseudomonadota</taxon>
        <taxon>Alphaproteobacteria</taxon>
        <taxon>Rhodospirillales</taxon>
        <taxon>Rhodovibrionaceae</taxon>
        <taxon>Tistlia</taxon>
    </lineage>
</organism>
<evidence type="ECO:0000313" key="7">
    <source>
        <dbReference type="Proteomes" id="UP000192917"/>
    </source>
</evidence>
<dbReference type="SUPFAM" id="SSF48452">
    <property type="entry name" value="TPR-like"/>
    <property type="match status" value="1"/>
</dbReference>
<dbReference type="GO" id="GO:0042054">
    <property type="term" value="F:histone methyltransferase activity"/>
    <property type="evidence" value="ECO:0007669"/>
    <property type="project" value="TreeGrafter"/>
</dbReference>
<dbReference type="AlphaFoldDB" id="A0A1Y6C9X4"/>
<sequence length="485" mass="51763">MSETGGSETGASEAAASLSDGWARLAEGRLGEARLVGLKVLAAEPDNAGAKHLLGLLAAHEGDAASARLLLDEAAAAGGGARIMNDLGSVDFGQQRYDAAAASFERAIEAEPGFADAIGNLGSVRLMQGRLAEARELFHRALDLRPGHVPLLKALGRVEAQRGDYAAALRALARASAAAPDDPQIERAVAEVAGLHRMAWHFPMMNDARRNRAFREAIERTVRPGDLVLEIGTGSGLLAMMAARAGAERVVTLELVPQLAALAREVIARNGLADRVEVLPVSSRAATVGEQLPRPADVLISEVLDANLLGEDVLGTVADAQQRLLAPGARVLPARARLLGRPVESERMERFLSVGEIEGFDLSPFGRMAMAPLMRFDTTGLGNRPLGPAFEVLEIDLTRPLPLDGRASLEARVEAPGRLDALVLWIEIEVAEGIVYSADPSGPWTSWHQAVQPVEGRPRVEAGQRLRIEVEWQRRFVFLGTTVEG</sequence>
<evidence type="ECO:0000256" key="4">
    <source>
        <dbReference type="PROSITE-ProRule" id="PRU00339"/>
    </source>
</evidence>
<evidence type="ECO:0000256" key="1">
    <source>
        <dbReference type="ARBA" id="ARBA00022603"/>
    </source>
</evidence>
<feature type="repeat" description="TPR" evidence="4">
    <location>
        <begin position="115"/>
        <end position="148"/>
    </location>
</feature>
<dbReference type="GO" id="GO:0032259">
    <property type="term" value="P:methylation"/>
    <property type="evidence" value="ECO:0007669"/>
    <property type="project" value="UniProtKB-KW"/>
</dbReference>
<dbReference type="PROSITE" id="PS50005">
    <property type="entry name" value="TPR"/>
    <property type="match status" value="3"/>
</dbReference>
<dbReference type="PROSITE" id="PS51678">
    <property type="entry name" value="SAM_MT_PRMT"/>
    <property type="match status" value="1"/>
</dbReference>
<dbReference type="Proteomes" id="UP000192917">
    <property type="component" value="Unassembled WGS sequence"/>
</dbReference>
<evidence type="ECO:0000313" key="6">
    <source>
        <dbReference type="EMBL" id="SMF44165.1"/>
    </source>
</evidence>
<evidence type="ECO:0000256" key="2">
    <source>
        <dbReference type="ARBA" id="ARBA00022679"/>
    </source>
</evidence>
<accession>A0A1Y6C9X4</accession>
<dbReference type="InterPro" id="IPR025799">
    <property type="entry name" value="Arg_MeTrfase"/>
</dbReference>
<keyword evidence="7" id="KW-1185">Reference proteome</keyword>
<gene>
    <name evidence="6" type="ORF">SAMN05428998_115115</name>
</gene>
<dbReference type="CDD" id="cd02440">
    <property type="entry name" value="AdoMet_MTases"/>
    <property type="match status" value="1"/>
</dbReference>
<dbReference type="EMBL" id="FWZX01000015">
    <property type="protein sequence ID" value="SMF44165.1"/>
    <property type="molecule type" value="Genomic_DNA"/>
</dbReference>
<dbReference type="Gene3D" id="3.40.50.150">
    <property type="entry name" value="Vaccinia Virus protein VP39"/>
    <property type="match status" value="1"/>
</dbReference>
<feature type="domain" description="Protein arginine N-methyltransferase" evidence="5">
    <location>
        <begin position="342"/>
        <end position="474"/>
    </location>
</feature>